<organism evidence="1 2">
    <name type="scientific">Riccia fluitans</name>
    <dbReference type="NCBI Taxonomy" id="41844"/>
    <lineage>
        <taxon>Eukaryota</taxon>
        <taxon>Viridiplantae</taxon>
        <taxon>Streptophyta</taxon>
        <taxon>Embryophyta</taxon>
        <taxon>Marchantiophyta</taxon>
        <taxon>Marchantiopsida</taxon>
        <taxon>Marchantiidae</taxon>
        <taxon>Marchantiales</taxon>
        <taxon>Ricciaceae</taxon>
        <taxon>Riccia</taxon>
    </lineage>
</organism>
<name>A0ABD1Y9A8_9MARC</name>
<dbReference type="EMBL" id="JBHFFA010000006">
    <property type="protein sequence ID" value="KAL2623337.1"/>
    <property type="molecule type" value="Genomic_DNA"/>
</dbReference>
<evidence type="ECO:0000313" key="1">
    <source>
        <dbReference type="EMBL" id="KAL2623337.1"/>
    </source>
</evidence>
<dbReference type="AlphaFoldDB" id="A0ABD1Y9A8"/>
<proteinExistence type="predicted"/>
<protein>
    <submittedName>
        <fullName evidence="1">Uncharacterized protein</fullName>
    </submittedName>
</protein>
<comment type="caution">
    <text evidence="1">The sequence shown here is derived from an EMBL/GenBank/DDBJ whole genome shotgun (WGS) entry which is preliminary data.</text>
</comment>
<keyword evidence="2" id="KW-1185">Reference proteome</keyword>
<reference evidence="1 2" key="1">
    <citation type="submission" date="2024-09" db="EMBL/GenBank/DDBJ databases">
        <title>Chromosome-scale assembly of Riccia fluitans.</title>
        <authorList>
            <person name="Paukszto L."/>
            <person name="Sawicki J."/>
            <person name="Karawczyk K."/>
            <person name="Piernik-Szablinska J."/>
            <person name="Szczecinska M."/>
            <person name="Mazdziarz M."/>
        </authorList>
    </citation>
    <scope>NUCLEOTIDE SEQUENCE [LARGE SCALE GENOMIC DNA]</scope>
    <source>
        <strain evidence="1">Rf_01</strain>
        <tissue evidence="1">Aerial parts of the thallus</tissue>
    </source>
</reference>
<dbReference type="Proteomes" id="UP001605036">
    <property type="component" value="Unassembled WGS sequence"/>
</dbReference>
<accession>A0ABD1Y9A8</accession>
<gene>
    <name evidence="1" type="ORF">R1flu_003542</name>
</gene>
<evidence type="ECO:0000313" key="2">
    <source>
        <dbReference type="Proteomes" id="UP001605036"/>
    </source>
</evidence>
<sequence length="94" mass="10841">MDKFFGLQDRTSPDDVQVGPDFEEDLITSECLRLRVESRNLMVKLQWLIRSTRVRLEYEPTILFDVSPTDNLAVLVTLDLTMDARKDPSFPPPS</sequence>